<dbReference type="SUPFAM" id="SSF82784">
    <property type="entry name" value="OsmC-like"/>
    <property type="match status" value="1"/>
</dbReference>
<dbReference type="EMBL" id="BCMF01000009">
    <property type="protein sequence ID" value="GAW99901.1"/>
    <property type="molecule type" value="Genomic_DNA"/>
</dbReference>
<accession>A0A1Z5IE66</accession>
<dbReference type="InterPro" id="IPR003718">
    <property type="entry name" value="OsmC/Ohr_fam"/>
</dbReference>
<evidence type="ECO:0000313" key="1">
    <source>
        <dbReference type="EMBL" id="GAW99901.1"/>
    </source>
</evidence>
<dbReference type="InterPro" id="IPR015946">
    <property type="entry name" value="KH_dom-like_a/b"/>
</dbReference>
<dbReference type="Pfam" id="PF02566">
    <property type="entry name" value="OsmC"/>
    <property type="match status" value="1"/>
</dbReference>
<name>A0A1Z5IE66_9LACO</name>
<dbReference type="Proteomes" id="UP000198374">
    <property type="component" value="Unassembled WGS sequence"/>
</dbReference>
<dbReference type="AlphaFoldDB" id="A0A1Z5IE66"/>
<dbReference type="RefSeq" id="WP_089109690.1">
    <property type="nucleotide sequence ID" value="NZ_BCMF01000009.1"/>
</dbReference>
<dbReference type="Gene3D" id="3.30.300.20">
    <property type="match status" value="1"/>
</dbReference>
<organism evidence="1 2">
    <name type="scientific">Secundilactobacillus mixtipabuli</name>
    <dbReference type="NCBI Taxonomy" id="1435342"/>
    <lineage>
        <taxon>Bacteria</taxon>
        <taxon>Bacillati</taxon>
        <taxon>Bacillota</taxon>
        <taxon>Bacilli</taxon>
        <taxon>Lactobacillales</taxon>
        <taxon>Lactobacillaceae</taxon>
        <taxon>Secundilactobacillus</taxon>
    </lineage>
</organism>
<gene>
    <name evidence="1" type="ORF">IWT30_01881</name>
</gene>
<keyword evidence="2" id="KW-1185">Reference proteome</keyword>
<comment type="caution">
    <text evidence="1">The sequence shown here is derived from an EMBL/GenBank/DDBJ whole genome shotgun (WGS) entry which is preliminary data.</text>
</comment>
<dbReference type="OrthoDB" id="1433018at2"/>
<proteinExistence type="predicted"/>
<sequence length="134" mass="15301">MAIETYKVSVNHKISDKDYHIKVRDFNLTLSSEPNDFHVNTYETILEALGACESIVMASFNKQKNFKYNSLYYTLVGNQNKTGLSDIEVTVHFKTNESKQKCAEFVEFAENTCPVMDNLTHTVPITRTEVSTVH</sequence>
<evidence type="ECO:0000313" key="2">
    <source>
        <dbReference type="Proteomes" id="UP000198374"/>
    </source>
</evidence>
<reference evidence="1 2" key="1">
    <citation type="submission" date="2015-11" db="EMBL/GenBank/DDBJ databases">
        <title>Draft genome sequences of new species of the genus Lactobacillus isolated from orchardgrass silage.</title>
        <authorList>
            <person name="Tohno M."/>
            <person name="Tanizawa Y."/>
            <person name="Arita M."/>
        </authorList>
    </citation>
    <scope>NUCLEOTIDE SEQUENCE [LARGE SCALE GENOMIC DNA]</scope>
    <source>
        <strain evidence="1 2">IWT30</strain>
    </source>
</reference>
<dbReference type="InterPro" id="IPR036102">
    <property type="entry name" value="OsmC/Ohrsf"/>
</dbReference>
<protein>
    <submittedName>
        <fullName evidence="1">OsmC family protein</fullName>
    </submittedName>
</protein>